<keyword evidence="4 11" id="KW-0812">Transmembrane</keyword>
<evidence type="ECO:0000256" key="7">
    <source>
        <dbReference type="ARBA" id="ARBA00023027"/>
    </source>
</evidence>
<dbReference type="InterPro" id="IPR039428">
    <property type="entry name" value="NUOK/Mnh_C1-like"/>
</dbReference>
<dbReference type="GO" id="GO:0008137">
    <property type="term" value="F:NADH dehydrogenase (ubiquinone) activity"/>
    <property type="evidence" value="ECO:0007669"/>
    <property type="project" value="UniProtKB-EC"/>
</dbReference>
<dbReference type="EMBL" id="GU130254">
    <property type="protein sequence ID" value="ADA69777.1"/>
    <property type="molecule type" value="Genomic_DNA"/>
</dbReference>
<keyword evidence="7" id="KW-0520">NAD</keyword>
<evidence type="ECO:0000313" key="12">
    <source>
        <dbReference type="EMBL" id="ADA69777.1"/>
    </source>
</evidence>
<evidence type="ECO:0000256" key="1">
    <source>
        <dbReference type="ARBA" id="ARBA00004141"/>
    </source>
</evidence>
<reference evidence="12" key="1">
    <citation type="journal article" date="2012" name="Mol. Phylogenet. Evol.">
        <title>Multiple rearrangements in mitochondrial genomes of Isopoda and phylogenetic implications.</title>
        <authorList>
            <person name="Kilpert F."/>
            <person name="Held C."/>
            <person name="Podsiadlowski L."/>
        </authorList>
    </citation>
    <scope>NUCLEOTIDE SEQUENCE</scope>
</reference>
<feature type="transmembrane region" description="Helical" evidence="11">
    <location>
        <begin position="29"/>
        <end position="49"/>
    </location>
</feature>
<evidence type="ECO:0000256" key="9">
    <source>
        <dbReference type="ARBA" id="ARBA00031586"/>
    </source>
</evidence>
<proteinExistence type="inferred from homology"/>
<evidence type="ECO:0000256" key="8">
    <source>
        <dbReference type="ARBA" id="ARBA00023136"/>
    </source>
</evidence>
<dbReference type="Pfam" id="PF00420">
    <property type="entry name" value="Oxidored_q2"/>
    <property type="match status" value="1"/>
</dbReference>
<comment type="similarity">
    <text evidence="2">Belongs to the complex I subunit 4L family.</text>
</comment>
<geneLocation type="mitochondrion" evidence="12"/>
<keyword evidence="12" id="KW-0496">Mitochondrion</keyword>
<evidence type="ECO:0000256" key="10">
    <source>
        <dbReference type="ARBA" id="ARBA00049551"/>
    </source>
</evidence>
<evidence type="ECO:0000256" key="2">
    <source>
        <dbReference type="ARBA" id="ARBA00010519"/>
    </source>
</evidence>
<protein>
    <recommendedName>
        <fullName evidence="3">NADH-ubiquinone oxidoreductase chain 4L</fullName>
    </recommendedName>
    <alternativeName>
        <fullName evidence="9">NADH dehydrogenase subunit 4L</fullName>
    </alternativeName>
</protein>
<evidence type="ECO:0000256" key="11">
    <source>
        <dbReference type="SAM" id="Phobius"/>
    </source>
</evidence>
<evidence type="ECO:0000256" key="4">
    <source>
        <dbReference type="ARBA" id="ARBA00022692"/>
    </source>
</evidence>
<feature type="transmembrane region" description="Helical" evidence="11">
    <location>
        <begin position="6"/>
        <end position="22"/>
    </location>
</feature>
<keyword evidence="8 11" id="KW-0472">Membrane</keyword>
<name>E3SX94_9CRUS</name>
<sequence length="95" mass="10585">MSPWAVFMLMFTMGFISFVSNWNHILSTLIALGLMALALFFAFACMSYSTSLEMYFSLFYLALAVCEGALGLSILISSVRSKGNDMLSSKNLLKW</sequence>
<gene>
    <name evidence="12" type="primary">NAD4L</name>
</gene>
<comment type="subcellular location">
    <subcellularLocation>
        <location evidence="1">Membrane</location>
        <topology evidence="1">Multi-pass membrane protein</topology>
    </subcellularLocation>
</comment>
<dbReference type="Gene3D" id="1.10.287.3510">
    <property type="match status" value="1"/>
</dbReference>
<dbReference type="AlphaFoldDB" id="E3SX94"/>
<evidence type="ECO:0000256" key="5">
    <source>
        <dbReference type="ARBA" id="ARBA00022967"/>
    </source>
</evidence>
<accession>E3SX94</accession>
<keyword evidence="6 11" id="KW-1133">Transmembrane helix</keyword>
<feature type="transmembrane region" description="Helical" evidence="11">
    <location>
        <begin position="55"/>
        <end position="76"/>
    </location>
</feature>
<keyword evidence="5" id="KW-1278">Translocase</keyword>
<dbReference type="GO" id="GO:0016020">
    <property type="term" value="C:membrane"/>
    <property type="evidence" value="ECO:0007669"/>
    <property type="project" value="UniProtKB-SubCell"/>
</dbReference>
<organism evidence="12">
    <name type="scientific">Glyptonotus cf. antarcticus FK-2009</name>
    <dbReference type="NCBI Taxonomy" id="692432"/>
    <lineage>
        <taxon>Eukaryota</taxon>
        <taxon>Metazoa</taxon>
        <taxon>Ecdysozoa</taxon>
        <taxon>Arthropoda</taxon>
        <taxon>Crustacea</taxon>
        <taxon>Multicrustacea</taxon>
        <taxon>Malacostraca</taxon>
        <taxon>Eumalacostraca</taxon>
        <taxon>Peracarida</taxon>
        <taxon>Isopoda</taxon>
        <taxon>Valvifera</taxon>
        <taxon>Chaetiliidae</taxon>
        <taxon>Glyptonotus</taxon>
    </lineage>
</organism>
<evidence type="ECO:0000256" key="6">
    <source>
        <dbReference type="ARBA" id="ARBA00022989"/>
    </source>
</evidence>
<evidence type="ECO:0000256" key="3">
    <source>
        <dbReference type="ARBA" id="ARBA00016612"/>
    </source>
</evidence>
<comment type="catalytic activity">
    <reaction evidence="10">
        <text>a ubiquinone + NADH + 5 H(+)(in) = a ubiquinol + NAD(+) + 4 H(+)(out)</text>
        <dbReference type="Rhea" id="RHEA:29091"/>
        <dbReference type="Rhea" id="RHEA-COMP:9565"/>
        <dbReference type="Rhea" id="RHEA-COMP:9566"/>
        <dbReference type="ChEBI" id="CHEBI:15378"/>
        <dbReference type="ChEBI" id="CHEBI:16389"/>
        <dbReference type="ChEBI" id="CHEBI:17976"/>
        <dbReference type="ChEBI" id="CHEBI:57540"/>
        <dbReference type="ChEBI" id="CHEBI:57945"/>
        <dbReference type="EC" id="7.1.1.2"/>
    </reaction>
</comment>